<keyword evidence="12" id="KW-1185">Reference proteome</keyword>
<dbReference type="InterPro" id="IPR003439">
    <property type="entry name" value="ABC_transporter-like_ATP-bd"/>
</dbReference>
<keyword evidence="6" id="KW-0547">Nucleotide-binding</keyword>
<dbReference type="PANTHER" id="PTHR43297">
    <property type="entry name" value="OLIGOPEPTIDE TRANSPORT ATP-BINDING PROTEIN APPD"/>
    <property type="match status" value="1"/>
</dbReference>
<evidence type="ECO:0000256" key="1">
    <source>
        <dbReference type="ARBA" id="ARBA00004417"/>
    </source>
</evidence>
<comment type="caution">
    <text evidence="11">The sequence shown here is derived from an EMBL/GenBank/DDBJ whole genome shotgun (WGS) entry which is preliminary data.</text>
</comment>
<keyword evidence="4" id="KW-1003">Cell membrane</keyword>
<comment type="similarity">
    <text evidence="2">Belongs to the ABC transporter superfamily.</text>
</comment>
<dbReference type="InterPro" id="IPR017871">
    <property type="entry name" value="ABC_transporter-like_CS"/>
</dbReference>
<evidence type="ECO:0000256" key="8">
    <source>
        <dbReference type="ARBA" id="ARBA00022967"/>
    </source>
</evidence>
<evidence type="ECO:0000256" key="4">
    <source>
        <dbReference type="ARBA" id="ARBA00022475"/>
    </source>
</evidence>
<reference evidence="11" key="2">
    <citation type="submission" date="2023-01" db="EMBL/GenBank/DDBJ databases">
        <title>Draft genome sequence of Sneathiella chinensis strain NBRC 103408.</title>
        <authorList>
            <person name="Sun Q."/>
            <person name="Mori K."/>
        </authorList>
    </citation>
    <scope>NUCLEOTIDE SEQUENCE</scope>
    <source>
        <strain evidence="11">NBRC 103408</strain>
    </source>
</reference>
<keyword evidence="3" id="KW-0813">Transport</keyword>
<evidence type="ECO:0000259" key="10">
    <source>
        <dbReference type="PROSITE" id="PS50893"/>
    </source>
</evidence>
<sequence length="336" mass="37237">MMEKPLLEIRDYRLNFNTFDGVYHALDGVNLSVVAGQSLGIVGETGCGKSVTVRNVLGLLPSPPADVISGEILYRGKDLLRVDQKEMQRIRGSEIAMIFQDPMTYLNPVFSIGTQMVDAIMAQQKSLPREQRKNKREARQHAIAMLEKVHLPNPEKQIDRYPHELSGGMRQRVLIAMALSGAPKLLIADEPTTALDVTIQAQILDLIAELVEDMGLSVILITHDLGVVAKICDRVAVMYAGQVVEYGSVDDVFTRPRHPYTEGLLRSIPHPGRPPESLSGIPGFLPNLLSPPKGCRFFERCPKALEKCRETPPRISRPEKGAEALCHLYSEERGDA</sequence>
<evidence type="ECO:0000313" key="12">
    <source>
        <dbReference type="Proteomes" id="UP001161409"/>
    </source>
</evidence>
<dbReference type="PROSITE" id="PS00211">
    <property type="entry name" value="ABC_TRANSPORTER_1"/>
    <property type="match status" value="1"/>
</dbReference>
<evidence type="ECO:0000256" key="7">
    <source>
        <dbReference type="ARBA" id="ARBA00022840"/>
    </source>
</evidence>
<protein>
    <submittedName>
        <fullName evidence="11">ABC transporter ATP-binding protein</fullName>
    </submittedName>
</protein>
<dbReference type="InterPro" id="IPR027417">
    <property type="entry name" value="P-loop_NTPase"/>
</dbReference>
<dbReference type="InterPro" id="IPR013563">
    <property type="entry name" value="Oligopep_ABC_C"/>
</dbReference>
<gene>
    <name evidence="11" type="ORF">GCM10007924_11230</name>
</gene>
<dbReference type="PANTHER" id="PTHR43297:SF14">
    <property type="entry name" value="ATPASE AAA-TYPE CORE DOMAIN-CONTAINING PROTEIN"/>
    <property type="match status" value="1"/>
</dbReference>
<dbReference type="CDD" id="cd03257">
    <property type="entry name" value="ABC_NikE_OppD_transporters"/>
    <property type="match status" value="1"/>
</dbReference>
<dbReference type="EMBL" id="BSNF01000001">
    <property type="protein sequence ID" value="GLQ05902.1"/>
    <property type="molecule type" value="Genomic_DNA"/>
</dbReference>
<feature type="domain" description="ABC transporter" evidence="10">
    <location>
        <begin position="9"/>
        <end position="265"/>
    </location>
</feature>
<accession>A0ABQ5U1B0</accession>
<keyword evidence="7 11" id="KW-0067">ATP-binding</keyword>
<dbReference type="NCBIfam" id="TIGR01727">
    <property type="entry name" value="oligo_HPY"/>
    <property type="match status" value="1"/>
</dbReference>
<comment type="subcellular location">
    <subcellularLocation>
        <location evidence="1">Cell inner membrane</location>
        <topology evidence="1">Peripheral membrane protein</topology>
    </subcellularLocation>
</comment>
<evidence type="ECO:0000313" key="11">
    <source>
        <dbReference type="EMBL" id="GLQ05902.1"/>
    </source>
</evidence>
<dbReference type="SMART" id="SM00382">
    <property type="entry name" value="AAA"/>
    <property type="match status" value="1"/>
</dbReference>
<keyword evidence="8" id="KW-1278">Translocase</keyword>
<evidence type="ECO:0000256" key="3">
    <source>
        <dbReference type="ARBA" id="ARBA00022448"/>
    </source>
</evidence>
<dbReference type="InterPro" id="IPR003593">
    <property type="entry name" value="AAA+_ATPase"/>
</dbReference>
<keyword evidence="5" id="KW-0997">Cell inner membrane</keyword>
<dbReference type="PROSITE" id="PS50893">
    <property type="entry name" value="ABC_TRANSPORTER_2"/>
    <property type="match status" value="1"/>
</dbReference>
<dbReference type="Proteomes" id="UP001161409">
    <property type="component" value="Unassembled WGS sequence"/>
</dbReference>
<dbReference type="InterPro" id="IPR050388">
    <property type="entry name" value="ABC_Ni/Peptide_Import"/>
</dbReference>
<dbReference type="Pfam" id="PF08352">
    <property type="entry name" value="oligo_HPY"/>
    <property type="match status" value="1"/>
</dbReference>
<evidence type="ECO:0000256" key="5">
    <source>
        <dbReference type="ARBA" id="ARBA00022519"/>
    </source>
</evidence>
<dbReference type="Gene3D" id="3.40.50.300">
    <property type="entry name" value="P-loop containing nucleotide triphosphate hydrolases"/>
    <property type="match status" value="1"/>
</dbReference>
<name>A0ABQ5U1B0_9PROT</name>
<evidence type="ECO:0000256" key="2">
    <source>
        <dbReference type="ARBA" id="ARBA00005417"/>
    </source>
</evidence>
<dbReference type="RefSeq" id="WP_206374346.1">
    <property type="nucleotide sequence ID" value="NZ_BSNF01000001.1"/>
</dbReference>
<dbReference type="Pfam" id="PF00005">
    <property type="entry name" value="ABC_tran"/>
    <property type="match status" value="1"/>
</dbReference>
<dbReference type="GO" id="GO:0005524">
    <property type="term" value="F:ATP binding"/>
    <property type="evidence" value="ECO:0007669"/>
    <property type="project" value="UniProtKB-KW"/>
</dbReference>
<evidence type="ECO:0000256" key="6">
    <source>
        <dbReference type="ARBA" id="ARBA00022741"/>
    </source>
</evidence>
<reference evidence="11" key="1">
    <citation type="journal article" date="2014" name="Int. J. Syst. Evol. Microbiol.">
        <title>Complete genome of a new Firmicutes species belonging to the dominant human colonic microbiota ('Ruminococcus bicirculans') reveals two chromosomes and a selective capacity to utilize plant glucans.</title>
        <authorList>
            <consortium name="NISC Comparative Sequencing Program"/>
            <person name="Wegmann U."/>
            <person name="Louis P."/>
            <person name="Goesmann A."/>
            <person name="Henrissat B."/>
            <person name="Duncan S.H."/>
            <person name="Flint H.J."/>
        </authorList>
    </citation>
    <scope>NUCLEOTIDE SEQUENCE</scope>
    <source>
        <strain evidence="11">NBRC 103408</strain>
    </source>
</reference>
<dbReference type="SUPFAM" id="SSF52540">
    <property type="entry name" value="P-loop containing nucleoside triphosphate hydrolases"/>
    <property type="match status" value="1"/>
</dbReference>
<organism evidence="11 12">
    <name type="scientific">Sneathiella chinensis</name>
    <dbReference type="NCBI Taxonomy" id="349750"/>
    <lineage>
        <taxon>Bacteria</taxon>
        <taxon>Pseudomonadati</taxon>
        <taxon>Pseudomonadota</taxon>
        <taxon>Alphaproteobacteria</taxon>
        <taxon>Sneathiellales</taxon>
        <taxon>Sneathiellaceae</taxon>
        <taxon>Sneathiella</taxon>
    </lineage>
</organism>
<proteinExistence type="inferred from homology"/>
<evidence type="ECO:0000256" key="9">
    <source>
        <dbReference type="ARBA" id="ARBA00023136"/>
    </source>
</evidence>
<keyword evidence="9" id="KW-0472">Membrane</keyword>